<evidence type="ECO:0000313" key="7">
    <source>
        <dbReference type="EMBL" id="KAK9902165.1"/>
    </source>
</evidence>
<comment type="caution">
    <text evidence="4">Lacks conserved residue(s) required for the propagation of feature annotation.</text>
</comment>
<feature type="region of interest" description="Disordered" evidence="5">
    <location>
        <begin position="639"/>
        <end position="670"/>
    </location>
</feature>
<feature type="short sequence motif" description="GXGXXG" evidence="4">
    <location>
        <begin position="277"/>
        <end position="282"/>
    </location>
</feature>
<keyword evidence="3 4" id="KW-0443">Lipid metabolism</keyword>
<evidence type="ECO:0000256" key="3">
    <source>
        <dbReference type="ARBA" id="ARBA00023098"/>
    </source>
</evidence>
<feature type="domain" description="PNPLA" evidence="6">
    <location>
        <begin position="273"/>
        <end position="470"/>
    </location>
</feature>
<dbReference type="InterPro" id="IPR002641">
    <property type="entry name" value="PNPLA_dom"/>
</dbReference>
<evidence type="ECO:0000313" key="8">
    <source>
        <dbReference type="Proteomes" id="UP001491310"/>
    </source>
</evidence>
<organism evidence="7 8">
    <name type="scientific">Coccomyxa subellipsoidea</name>
    <dbReference type="NCBI Taxonomy" id="248742"/>
    <lineage>
        <taxon>Eukaryota</taxon>
        <taxon>Viridiplantae</taxon>
        <taxon>Chlorophyta</taxon>
        <taxon>core chlorophytes</taxon>
        <taxon>Trebouxiophyceae</taxon>
        <taxon>Trebouxiophyceae incertae sedis</taxon>
        <taxon>Coccomyxaceae</taxon>
        <taxon>Coccomyxa</taxon>
    </lineage>
</organism>
<name>A0ABR2YCN2_9CHLO</name>
<gene>
    <name evidence="7" type="ORF">WJX75_006655</name>
</gene>
<keyword evidence="8" id="KW-1185">Reference proteome</keyword>
<dbReference type="PANTHER" id="PTHR14226:SF10">
    <property type="entry name" value="TRIACYLGLYCEROL LIPASE 4-RELATED"/>
    <property type="match status" value="1"/>
</dbReference>
<comment type="caution">
    <text evidence="7">The sequence shown here is derived from an EMBL/GenBank/DDBJ whole genome shotgun (WGS) entry which is preliminary data.</text>
</comment>
<keyword evidence="1 4" id="KW-0378">Hydrolase</keyword>
<protein>
    <recommendedName>
        <fullName evidence="6">PNPLA domain-containing protein</fullName>
    </recommendedName>
</protein>
<evidence type="ECO:0000256" key="5">
    <source>
        <dbReference type="SAM" id="MobiDB-lite"/>
    </source>
</evidence>
<keyword evidence="2 4" id="KW-0442">Lipid degradation</keyword>
<dbReference type="InterPro" id="IPR016035">
    <property type="entry name" value="Acyl_Trfase/lysoPLipase"/>
</dbReference>
<dbReference type="EMBL" id="JALJOT010000016">
    <property type="protein sequence ID" value="KAK9902165.1"/>
    <property type="molecule type" value="Genomic_DNA"/>
</dbReference>
<reference evidence="7 8" key="1">
    <citation type="journal article" date="2024" name="Nat. Commun.">
        <title>Phylogenomics reveals the evolutionary origins of lichenization in chlorophyte algae.</title>
        <authorList>
            <person name="Puginier C."/>
            <person name="Libourel C."/>
            <person name="Otte J."/>
            <person name="Skaloud P."/>
            <person name="Haon M."/>
            <person name="Grisel S."/>
            <person name="Petersen M."/>
            <person name="Berrin J.G."/>
            <person name="Delaux P.M."/>
            <person name="Dal Grande F."/>
            <person name="Keller J."/>
        </authorList>
    </citation>
    <scope>NUCLEOTIDE SEQUENCE [LARGE SCALE GENOMIC DNA]</scope>
    <source>
        <strain evidence="7 8">SAG 216-7</strain>
    </source>
</reference>
<dbReference type="PANTHER" id="PTHR14226">
    <property type="entry name" value="NEUROPATHY TARGET ESTERASE/SWISS CHEESE D.MELANOGASTER"/>
    <property type="match status" value="1"/>
</dbReference>
<evidence type="ECO:0000259" key="6">
    <source>
        <dbReference type="PROSITE" id="PS51635"/>
    </source>
</evidence>
<dbReference type="Gene3D" id="3.40.1090.10">
    <property type="entry name" value="Cytosolic phospholipase A2 catalytic domain"/>
    <property type="match status" value="2"/>
</dbReference>
<dbReference type="Pfam" id="PF01734">
    <property type="entry name" value="Patatin"/>
    <property type="match status" value="1"/>
</dbReference>
<dbReference type="InterPro" id="IPR021771">
    <property type="entry name" value="Triacylglycerol_lipase_N"/>
</dbReference>
<sequence>MPDMKALGFTPHPANRVAPCKQANLAQLLLDLTAVRVLGALGQPLRRAVAFQLLLGKSLWTLLADIVFRFSDGIGWLSAPPRDPVLRGVGRGIISVRRWHYTLAGVLVFTAARKLIQRAREANDPGVQQRKKLTRAMEEASSYEEWSVAATKLDQVEGISPEEKKTRWKRETKLYDRRLLEERLRHLRAVRKGGRVSEMMFAVRADLLRNLGNMANSELHEHYPVVPEPIREYIEEVQRHLDALTNYEGPDLSLEEKLSFLRETRHAFGRTALVLSGGGALGAFHIGVVKALREQKLLPRIVAGSSVGSIVAACVGTRNDAELEELFDNVEKFDLSFFSNNTAAEFVKHFMRHGTLQDATVLSRRLERLLGNATFLEAFQHSGRILNVAVCPADTNEPPRVLNYLTAPHVYVWSAVSCSSAFPLLFAPQNLVARNQQGSDVTFSAEAMQESQRRWRDGSLEEDLPMRSLSEMFNVNYFLVSQTNPHIVPALNLKKRVNRKFGNILEAEWKHRCQQLMYVFPVLRWLKVFSQTWEGDVTMVLPSSYMQLKKSITNPTNKDLLDACKQGEQVTWTKLSAIQANCGIEATLDACMLRLSEVVAAQKQVQGLYRVAKSGRNGANGVSNGMRQRIPSWINLASMGGMPRPSSQESLDGRELQPSLSRNGMQHVPSHSLDAVDEGSVVEGSPVPRFSAAAFANHTYPVLPSELLIRNASFSTAAADDCTDRSVNIGECLRPLASIGGRQNHPLTFNRSPSEQGLDCVEC</sequence>
<feature type="short sequence motif" description="GXSXG" evidence="4">
    <location>
        <begin position="304"/>
        <end position="308"/>
    </location>
</feature>
<evidence type="ECO:0000256" key="1">
    <source>
        <dbReference type="ARBA" id="ARBA00022801"/>
    </source>
</evidence>
<evidence type="ECO:0000256" key="2">
    <source>
        <dbReference type="ARBA" id="ARBA00022963"/>
    </source>
</evidence>
<proteinExistence type="predicted"/>
<feature type="active site" description="Proton acceptor" evidence="4">
    <location>
        <position position="457"/>
    </location>
</feature>
<dbReference type="Pfam" id="PF11815">
    <property type="entry name" value="DUF3336"/>
    <property type="match status" value="1"/>
</dbReference>
<dbReference type="SUPFAM" id="SSF52151">
    <property type="entry name" value="FabD/lysophospholipase-like"/>
    <property type="match status" value="1"/>
</dbReference>
<dbReference type="PROSITE" id="PS51635">
    <property type="entry name" value="PNPLA"/>
    <property type="match status" value="1"/>
</dbReference>
<dbReference type="InterPro" id="IPR050301">
    <property type="entry name" value="NTE"/>
</dbReference>
<evidence type="ECO:0000256" key="4">
    <source>
        <dbReference type="PROSITE-ProRule" id="PRU01161"/>
    </source>
</evidence>
<dbReference type="Proteomes" id="UP001491310">
    <property type="component" value="Unassembled WGS sequence"/>
</dbReference>
<accession>A0ABR2YCN2</accession>
<feature type="active site" description="Nucleophile" evidence="4">
    <location>
        <position position="306"/>
    </location>
</feature>